<name>A0A9E7SV01_9EURY</name>
<evidence type="ECO:0000313" key="5">
    <source>
        <dbReference type="EMBL" id="UTF53397.1"/>
    </source>
</evidence>
<evidence type="ECO:0000256" key="2">
    <source>
        <dbReference type="ARBA" id="ARBA00022771"/>
    </source>
</evidence>
<accession>A0A9E7SV01</accession>
<keyword evidence="6" id="KW-1185">Reference proteome</keyword>
<dbReference type="SUPFAM" id="SSF161219">
    <property type="entry name" value="CHY zinc finger-like"/>
    <property type="match status" value="1"/>
</dbReference>
<keyword evidence="2" id="KW-0863">Zinc-finger</keyword>
<dbReference type="KEGG" id="sawl:NGM29_16755"/>
<gene>
    <name evidence="5" type="ORF">NGM29_16755</name>
</gene>
<evidence type="ECO:0000259" key="4">
    <source>
        <dbReference type="PROSITE" id="PS51266"/>
    </source>
</evidence>
<dbReference type="PANTHER" id="PTHR28082">
    <property type="entry name" value="ZINC FINGER PROTEIN"/>
    <property type="match status" value="1"/>
</dbReference>
<reference evidence="5" key="1">
    <citation type="submission" date="2022-06" db="EMBL/GenBank/DDBJ databases">
        <title>Diverse halophilic archaea isolated from saline environments.</title>
        <authorList>
            <person name="Cui H.-L."/>
        </authorList>
    </citation>
    <scope>NUCLEOTIDE SEQUENCE</scope>
    <source>
        <strain evidence="5">WLHS1</strain>
    </source>
</reference>
<dbReference type="Proteomes" id="UP001056855">
    <property type="component" value="Chromosome"/>
</dbReference>
<dbReference type="EMBL" id="CP100355">
    <property type="protein sequence ID" value="UTF53397.1"/>
    <property type="molecule type" value="Genomic_DNA"/>
</dbReference>
<dbReference type="GO" id="GO:0008270">
    <property type="term" value="F:zinc ion binding"/>
    <property type="evidence" value="ECO:0007669"/>
    <property type="project" value="UniProtKB-KW"/>
</dbReference>
<proteinExistence type="predicted"/>
<dbReference type="PIRSF" id="PIRSF017292">
    <property type="entry name" value="UCP017292_Znf_CHY"/>
    <property type="match status" value="1"/>
</dbReference>
<dbReference type="AlphaFoldDB" id="A0A9E7SV01"/>
<organism evidence="5 6">
    <name type="scientific">Natronosalvus rutilus</name>
    <dbReference type="NCBI Taxonomy" id="2953753"/>
    <lineage>
        <taxon>Archaea</taxon>
        <taxon>Methanobacteriati</taxon>
        <taxon>Methanobacteriota</taxon>
        <taxon>Stenosarchaea group</taxon>
        <taxon>Halobacteria</taxon>
        <taxon>Halobacteriales</taxon>
        <taxon>Natrialbaceae</taxon>
        <taxon>Natronosalvus</taxon>
    </lineage>
</organism>
<keyword evidence="3" id="KW-0862">Zinc</keyword>
<evidence type="ECO:0000256" key="1">
    <source>
        <dbReference type="ARBA" id="ARBA00022723"/>
    </source>
</evidence>
<feature type="domain" description="CHY-type" evidence="4">
    <location>
        <begin position="14"/>
        <end position="95"/>
    </location>
</feature>
<dbReference type="InterPro" id="IPR016694">
    <property type="entry name" value="UCP017292"/>
</dbReference>
<dbReference type="InterPro" id="IPR052604">
    <property type="entry name" value="Mito_Tim_assembly_helper"/>
</dbReference>
<evidence type="ECO:0000313" key="6">
    <source>
        <dbReference type="Proteomes" id="UP001056855"/>
    </source>
</evidence>
<dbReference type="GeneID" id="73291731"/>
<dbReference type="RefSeq" id="WP_254157823.1">
    <property type="nucleotide sequence ID" value="NZ_CP100355.1"/>
</dbReference>
<evidence type="ECO:0000256" key="3">
    <source>
        <dbReference type="ARBA" id="ARBA00022833"/>
    </source>
</evidence>
<dbReference type="GO" id="GO:0045041">
    <property type="term" value="P:protein import into mitochondrial intermembrane space"/>
    <property type="evidence" value="ECO:0007669"/>
    <property type="project" value="TreeGrafter"/>
</dbReference>
<protein>
    <submittedName>
        <fullName evidence="5">CHY zinc finger protein</fullName>
    </submittedName>
</protein>
<dbReference type="PROSITE" id="PS51266">
    <property type="entry name" value="ZF_CHY"/>
    <property type="match status" value="1"/>
</dbReference>
<dbReference type="Pfam" id="PF05495">
    <property type="entry name" value="zf-CHY"/>
    <property type="match status" value="1"/>
</dbReference>
<dbReference type="PANTHER" id="PTHR28082:SF1">
    <property type="entry name" value="HELPER OF TIM PROTEIN 13"/>
    <property type="match status" value="1"/>
</dbReference>
<dbReference type="InterPro" id="IPR037274">
    <property type="entry name" value="Znf_CHY_sf"/>
</dbReference>
<sequence>MSDSDRDVSVQGVDLDTETRCAHYRSDRDVVALRFGCCGDFFACYRCHEAVADHEAVPWPRDRFDEPAVYCGVCRSTMTAPEYLECEHTCPRCGTSFNPGCRRHVHLYFEESS</sequence>
<keyword evidence="1" id="KW-0479">Metal-binding</keyword>
<dbReference type="InterPro" id="IPR008913">
    <property type="entry name" value="Znf_CHY"/>
</dbReference>